<proteinExistence type="predicted"/>
<dbReference type="AlphaFoldDB" id="A0A8S2PYY1"/>
<name>A0A8S2PYY1_9BILA</name>
<comment type="caution">
    <text evidence="1">The sequence shown here is derived from an EMBL/GenBank/DDBJ whole genome shotgun (WGS) entry which is preliminary data.</text>
</comment>
<organism evidence="1 2">
    <name type="scientific">Didymodactylos carnosus</name>
    <dbReference type="NCBI Taxonomy" id="1234261"/>
    <lineage>
        <taxon>Eukaryota</taxon>
        <taxon>Metazoa</taxon>
        <taxon>Spiralia</taxon>
        <taxon>Gnathifera</taxon>
        <taxon>Rotifera</taxon>
        <taxon>Eurotatoria</taxon>
        <taxon>Bdelloidea</taxon>
        <taxon>Philodinida</taxon>
        <taxon>Philodinidae</taxon>
        <taxon>Didymodactylos</taxon>
    </lineage>
</organism>
<dbReference type="EMBL" id="CAJOBC010026879">
    <property type="protein sequence ID" value="CAF4072564.1"/>
    <property type="molecule type" value="Genomic_DNA"/>
</dbReference>
<protein>
    <submittedName>
        <fullName evidence="1">Uncharacterized protein</fullName>
    </submittedName>
</protein>
<dbReference type="OrthoDB" id="8194903at2759"/>
<dbReference type="Proteomes" id="UP000681722">
    <property type="component" value="Unassembled WGS sequence"/>
</dbReference>
<gene>
    <name evidence="1" type="ORF">SRO942_LOCUS27784</name>
</gene>
<reference evidence="1" key="1">
    <citation type="submission" date="2021-02" db="EMBL/GenBank/DDBJ databases">
        <authorList>
            <person name="Nowell W R."/>
        </authorList>
    </citation>
    <scope>NUCLEOTIDE SEQUENCE</scope>
</reference>
<accession>A0A8S2PYY1</accession>
<evidence type="ECO:0000313" key="2">
    <source>
        <dbReference type="Proteomes" id="UP000681722"/>
    </source>
</evidence>
<sequence>YPYNNDEPDGPLRTRESIDDCVDKARDAKKCVRGVFGPRPFSP</sequence>
<feature type="non-terminal residue" evidence="1">
    <location>
        <position position="1"/>
    </location>
</feature>
<evidence type="ECO:0000313" key="1">
    <source>
        <dbReference type="EMBL" id="CAF4072564.1"/>
    </source>
</evidence>